<dbReference type="InterPro" id="IPR036514">
    <property type="entry name" value="SGNH_hydro_sf"/>
</dbReference>
<gene>
    <name evidence="1" type="ORF">FYJ73_14070</name>
</gene>
<protein>
    <submittedName>
        <fullName evidence="1">SGNH/GDSL hydrolase family protein</fullName>
    </submittedName>
</protein>
<dbReference type="GO" id="GO:0016788">
    <property type="term" value="F:hydrolase activity, acting on ester bonds"/>
    <property type="evidence" value="ECO:0007669"/>
    <property type="project" value="UniProtKB-ARBA"/>
</dbReference>
<name>A0A7K0KIL0_9BACT</name>
<keyword evidence="1" id="KW-0378">Hydrolase</keyword>
<accession>A0A7K0KIL0</accession>
<evidence type="ECO:0000313" key="2">
    <source>
        <dbReference type="Proteomes" id="UP000438914"/>
    </source>
</evidence>
<dbReference type="AlphaFoldDB" id="A0A7K0KIL0"/>
<evidence type="ECO:0000313" key="1">
    <source>
        <dbReference type="EMBL" id="MST85777.1"/>
    </source>
</evidence>
<dbReference type="SUPFAM" id="SSF52266">
    <property type="entry name" value="SGNH hydrolase"/>
    <property type="match status" value="1"/>
</dbReference>
<dbReference type="EMBL" id="VUNG01000051">
    <property type="protein sequence ID" value="MST85777.1"/>
    <property type="molecule type" value="Genomic_DNA"/>
</dbReference>
<dbReference type="CDD" id="cd00229">
    <property type="entry name" value="SGNH_hydrolase"/>
    <property type="match status" value="1"/>
</dbReference>
<dbReference type="Gene3D" id="3.40.50.1110">
    <property type="entry name" value="SGNH hydrolase"/>
    <property type="match status" value="1"/>
</dbReference>
<reference evidence="1 2" key="1">
    <citation type="submission" date="2019-08" db="EMBL/GenBank/DDBJ databases">
        <title>In-depth cultivation of the pig gut microbiome towards novel bacterial diversity and tailored functional studies.</title>
        <authorList>
            <person name="Wylensek D."/>
            <person name="Hitch T.C.A."/>
            <person name="Clavel T."/>
        </authorList>
    </citation>
    <scope>NUCLEOTIDE SEQUENCE [LARGE SCALE GENOMIC DNA]</scope>
    <source>
        <strain evidence="1 2">LKV-178-WT-2A</strain>
    </source>
</reference>
<comment type="caution">
    <text evidence="1">The sequence shown here is derived from an EMBL/GenBank/DDBJ whole genome shotgun (WGS) entry which is preliminary data.</text>
</comment>
<proteinExistence type="predicted"/>
<keyword evidence="2" id="KW-1185">Reference proteome</keyword>
<sequence>MKLYIWGGRPNKKVLKRFNNSKLTPINKSVIVDEAYSTIKVLFLGNSIALHPLVEDFLPCKDVRGMMATTPDSDYVHRLSKMIVYNHHVNVKFSVVNIADFERNFNNKIPTLTLVEGAEIKKPDILIVQIGENVSEDEIKDPHNFEEKYIQLLSLFPNNKRIITLPFWPSKQKQYAITNVAIRSNSYLVDISHLGDGTDKQNFASLQKKHYRLHGVASHPGDIGMQHIADCYYATINAILY</sequence>
<dbReference type="Proteomes" id="UP000438914">
    <property type="component" value="Unassembled WGS sequence"/>
</dbReference>
<organism evidence="1 2">
    <name type="scientific">Hallella mizrahii</name>
    <dbReference type="NCBI Taxonomy" id="2606637"/>
    <lineage>
        <taxon>Bacteria</taxon>
        <taxon>Pseudomonadati</taxon>
        <taxon>Bacteroidota</taxon>
        <taxon>Bacteroidia</taxon>
        <taxon>Bacteroidales</taxon>
        <taxon>Prevotellaceae</taxon>
        <taxon>Hallella</taxon>
    </lineage>
</organism>